<protein>
    <recommendedName>
        <fullName evidence="3">GNAT family N-acetyltransferase</fullName>
    </recommendedName>
</protein>
<dbReference type="AlphaFoldDB" id="A0A2B1DUL1"/>
<comment type="caution">
    <text evidence="1">The sequence shown here is derived from an EMBL/GenBank/DDBJ whole genome shotgun (WGS) entry which is preliminary data.</text>
</comment>
<dbReference type="Proteomes" id="UP000221438">
    <property type="component" value="Unassembled WGS sequence"/>
</dbReference>
<organism evidence="1 2">
    <name type="scientific">Bacillus cereus</name>
    <dbReference type="NCBI Taxonomy" id="1396"/>
    <lineage>
        <taxon>Bacteria</taxon>
        <taxon>Bacillati</taxon>
        <taxon>Bacillota</taxon>
        <taxon>Bacilli</taxon>
        <taxon>Bacillales</taxon>
        <taxon>Bacillaceae</taxon>
        <taxon>Bacillus</taxon>
        <taxon>Bacillus cereus group</taxon>
    </lineage>
</organism>
<evidence type="ECO:0000313" key="1">
    <source>
        <dbReference type="EMBL" id="PGQ05120.1"/>
    </source>
</evidence>
<accession>A0A2B1DUL1</accession>
<dbReference type="EMBL" id="NUJQ01000053">
    <property type="protein sequence ID" value="PGQ05120.1"/>
    <property type="molecule type" value="Genomic_DNA"/>
</dbReference>
<evidence type="ECO:0008006" key="3">
    <source>
        <dbReference type="Google" id="ProtNLM"/>
    </source>
</evidence>
<sequence>MKKFILKTLFKKELSLIHNNYQRQVLLIKDEFETKINKLKKTYDIPKEIFYKYPQAEIIGIEKNKKNDEVFVFREPIGRSFEIKLYARRSNYNYQIPTLFATLHNNSPQELDYIWIGNITSPKENIGNGSITMKYLIKMAKKMKVSHISGWLSPVDRDRFDKLEHFYKKFGFEVNFNCDRTEGSIKMIIDN</sequence>
<dbReference type="RefSeq" id="WP_097833298.1">
    <property type="nucleotide sequence ID" value="NZ_NTUE01000020.1"/>
</dbReference>
<reference evidence="1 2" key="1">
    <citation type="submission" date="2017-09" db="EMBL/GenBank/DDBJ databases">
        <title>Large-scale bioinformatics analysis of Bacillus genomes uncovers conserved roles of natural products in bacterial physiology.</title>
        <authorList>
            <consortium name="Agbiome Team Llc"/>
            <person name="Bleich R.M."/>
            <person name="Grubbs K.J."/>
            <person name="Santa Maria K.C."/>
            <person name="Allen S.E."/>
            <person name="Farag S."/>
            <person name="Shank E.A."/>
            <person name="Bowers A."/>
        </authorList>
    </citation>
    <scope>NUCLEOTIDE SEQUENCE [LARGE SCALE GENOMIC DNA]</scope>
    <source>
        <strain evidence="1 2">AFS046104</strain>
    </source>
</reference>
<proteinExistence type="predicted"/>
<name>A0A2B1DUL1_BACCE</name>
<gene>
    <name evidence="1" type="ORF">COA08_27730</name>
</gene>
<evidence type="ECO:0000313" key="2">
    <source>
        <dbReference type="Proteomes" id="UP000221438"/>
    </source>
</evidence>